<dbReference type="GO" id="GO:0043565">
    <property type="term" value="F:sequence-specific DNA binding"/>
    <property type="evidence" value="ECO:0007669"/>
    <property type="project" value="InterPro"/>
</dbReference>
<dbReference type="GO" id="GO:0003700">
    <property type="term" value="F:DNA-binding transcription factor activity"/>
    <property type="evidence" value="ECO:0007669"/>
    <property type="project" value="InterPro"/>
</dbReference>
<dbReference type="PROSITE" id="PS01124">
    <property type="entry name" value="HTH_ARAC_FAMILY_2"/>
    <property type="match status" value="1"/>
</dbReference>
<keyword evidence="4" id="KW-1185">Reference proteome</keyword>
<name>A0A497UEF0_9FLAO</name>
<dbReference type="Proteomes" id="UP000233767">
    <property type="component" value="Unassembled WGS sequence"/>
</dbReference>
<dbReference type="Pfam" id="PF12833">
    <property type="entry name" value="HTH_18"/>
    <property type="match status" value="1"/>
</dbReference>
<evidence type="ECO:0000313" key="3">
    <source>
        <dbReference type="EMBL" id="RLJ24459.1"/>
    </source>
</evidence>
<dbReference type="EMBL" id="PJND01000007">
    <property type="protein sequence ID" value="PKW30119.1"/>
    <property type="molecule type" value="Genomic_DNA"/>
</dbReference>
<evidence type="ECO:0000313" key="4">
    <source>
        <dbReference type="Proteomes" id="UP000233767"/>
    </source>
</evidence>
<comment type="caution">
    <text evidence="3">The sequence shown here is derived from an EMBL/GenBank/DDBJ whole genome shotgun (WGS) entry which is preliminary data.</text>
</comment>
<sequence>MEKFVSIQPKNEIIRKYIAYYYFHSCTDAKFEKSFVFYPNYKNALTVYKNAEIVLSEEGTAVSDSATKQLCVLYTTNLDKSIRVRFKGAFDKIGVVFTPLGLNHFVDKPLFQVLSERIGYFDYFGFPFEKCVTAVFEENDESEKAKLLDAFFENRLVDFNVPALEKAVSEIIKSGGLVKVAALSEKLKTNRKTLLRLFQKHLLCSVEEYKKMVRFRQAINFSQEQNGANTLTEVALFSQYYDQADFIRQFKSITKESPKKVIPSISKLGNEETYWKLE</sequence>
<dbReference type="SMART" id="SM00342">
    <property type="entry name" value="HTH_ARAC"/>
    <property type="match status" value="1"/>
</dbReference>
<accession>A0A497UEF0</accession>
<evidence type="ECO:0000259" key="1">
    <source>
        <dbReference type="PROSITE" id="PS01124"/>
    </source>
</evidence>
<proteinExistence type="predicted"/>
<organism evidence="3 5">
    <name type="scientific">Flavobacterium lindanitolerans</name>
    <dbReference type="NCBI Taxonomy" id="428988"/>
    <lineage>
        <taxon>Bacteria</taxon>
        <taxon>Pseudomonadati</taxon>
        <taxon>Bacteroidota</taxon>
        <taxon>Flavobacteriia</taxon>
        <taxon>Flavobacteriales</taxon>
        <taxon>Flavobacteriaceae</taxon>
        <taxon>Flavobacterium</taxon>
    </lineage>
</organism>
<dbReference type="EMBL" id="RCCB01000012">
    <property type="protein sequence ID" value="RLJ24459.1"/>
    <property type="molecule type" value="Genomic_DNA"/>
</dbReference>
<dbReference type="RefSeq" id="WP_101471816.1">
    <property type="nucleotide sequence ID" value="NZ_PJND01000007.1"/>
</dbReference>
<reference evidence="2 4" key="1">
    <citation type="submission" date="2017-12" db="EMBL/GenBank/DDBJ databases">
        <title>Genomic Encyclopedia of Type Strains, Phase III (KMG-III): the genomes of soil and plant-associated and newly described type strains.</title>
        <authorList>
            <person name="Whitman W."/>
        </authorList>
    </citation>
    <scope>NUCLEOTIDE SEQUENCE [LARGE SCALE GENOMIC DNA]</scope>
    <source>
        <strain evidence="2 4">IP-10</strain>
    </source>
</reference>
<protein>
    <submittedName>
        <fullName evidence="3">Helix-turn-helix protein</fullName>
    </submittedName>
</protein>
<dbReference type="Proteomes" id="UP000275027">
    <property type="component" value="Unassembled WGS sequence"/>
</dbReference>
<dbReference type="Gene3D" id="1.10.10.60">
    <property type="entry name" value="Homeodomain-like"/>
    <property type="match status" value="1"/>
</dbReference>
<reference evidence="3 5" key="2">
    <citation type="submission" date="2018-10" db="EMBL/GenBank/DDBJ databases">
        <title>Genomic Encyclopedia of Archaeal and Bacterial Type Strains, Phase II (KMG-II): from individual species to whole genera.</title>
        <authorList>
            <person name="Goeker M."/>
        </authorList>
    </citation>
    <scope>NUCLEOTIDE SEQUENCE [LARGE SCALE GENOMIC DNA]</scope>
    <source>
        <strain evidence="3 5">DSM 21886</strain>
    </source>
</reference>
<gene>
    <name evidence="2" type="ORF">B0G92_1768</name>
    <name evidence="3" type="ORF">CLV50_2340</name>
</gene>
<evidence type="ECO:0000313" key="2">
    <source>
        <dbReference type="EMBL" id="PKW30119.1"/>
    </source>
</evidence>
<feature type="domain" description="HTH araC/xylS-type" evidence="1">
    <location>
        <begin position="162"/>
        <end position="264"/>
    </location>
</feature>
<dbReference type="AlphaFoldDB" id="A0A497UEF0"/>
<evidence type="ECO:0000313" key="5">
    <source>
        <dbReference type="Proteomes" id="UP000275027"/>
    </source>
</evidence>
<dbReference type="InterPro" id="IPR018060">
    <property type="entry name" value="HTH_AraC"/>
</dbReference>